<keyword evidence="1" id="KW-0677">Repeat</keyword>
<sequence length="340" mass="38050">MVFVVPPTGKILSLYINPNTTTLHNLKLLIEQFHGISIEQQRIFLSQSLPLLGHNDSVLISDLGVGNYSTITLHVPFYGGTQPPAIPKLPCFDFHNSNPPAKYVAGLGCGSTGLFASGEDDKKLMLLPHQTQTEVVWLKDAKEKWLAGDVPAARAILQQAYAAIPNSEAIWLAAFKLEFENQELERARMLLAIVERELGNIEVDEGLKQFPSFYKLWLMLGQLEEGLAEAAKQQDQPEKRHAHLMEAKNVYNSGLKRFPNSVPLWLSLANIEEEMSDEFSKVRAVLTIARKKNPQNPELWLAAVRAELRHGCKKEADYLMAKSLQECPNSGILLAEYSKH</sequence>
<accession>A0A396IM24</accession>
<proteinExistence type="predicted"/>
<dbReference type="PANTHER" id="PTHR11246:SF1">
    <property type="entry name" value="PRE-MRNA-PROCESSING FACTOR 6"/>
    <property type="match status" value="1"/>
</dbReference>
<reference evidence="2" key="1">
    <citation type="journal article" date="2018" name="Nat. Plants">
        <title>Whole-genome landscape of Medicago truncatula symbiotic genes.</title>
        <authorList>
            <person name="Pecrix Y."/>
            <person name="Gamas P."/>
            <person name="Carrere S."/>
        </authorList>
    </citation>
    <scope>NUCLEOTIDE SEQUENCE</scope>
    <source>
        <tissue evidence="2">Leaves</tissue>
    </source>
</reference>
<dbReference type="SMART" id="SM00386">
    <property type="entry name" value="HAT"/>
    <property type="match status" value="4"/>
</dbReference>
<evidence type="ECO:0000256" key="1">
    <source>
        <dbReference type="ARBA" id="ARBA00022737"/>
    </source>
</evidence>
<dbReference type="CDD" id="cd17039">
    <property type="entry name" value="Ubl_ubiquitin_like"/>
    <property type="match status" value="1"/>
</dbReference>
<dbReference type="InterPro" id="IPR045075">
    <property type="entry name" value="Syf1-like"/>
</dbReference>
<dbReference type="Gramene" id="rna13763">
    <property type="protein sequence ID" value="RHN65871.1"/>
    <property type="gene ID" value="gene13763"/>
</dbReference>
<dbReference type="Gene3D" id="3.10.20.90">
    <property type="entry name" value="Phosphatidylinositol 3-kinase Catalytic Subunit, Chain A, domain 1"/>
    <property type="match status" value="1"/>
</dbReference>
<name>A0A396IM24_MEDTR</name>
<dbReference type="EMBL" id="PSQE01000003">
    <property type="protein sequence ID" value="RHN65871.1"/>
    <property type="molecule type" value="Genomic_DNA"/>
</dbReference>
<dbReference type="SUPFAM" id="SSF54236">
    <property type="entry name" value="Ubiquitin-like"/>
    <property type="match status" value="1"/>
</dbReference>
<organism evidence="2">
    <name type="scientific">Medicago truncatula</name>
    <name type="common">Barrel medic</name>
    <name type="synonym">Medicago tribuloides</name>
    <dbReference type="NCBI Taxonomy" id="3880"/>
    <lineage>
        <taxon>Eukaryota</taxon>
        <taxon>Viridiplantae</taxon>
        <taxon>Streptophyta</taxon>
        <taxon>Embryophyta</taxon>
        <taxon>Tracheophyta</taxon>
        <taxon>Spermatophyta</taxon>
        <taxon>Magnoliopsida</taxon>
        <taxon>eudicotyledons</taxon>
        <taxon>Gunneridae</taxon>
        <taxon>Pentapetalae</taxon>
        <taxon>rosids</taxon>
        <taxon>fabids</taxon>
        <taxon>Fabales</taxon>
        <taxon>Fabaceae</taxon>
        <taxon>Papilionoideae</taxon>
        <taxon>50 kb inversion clade</taxon>
        <taxon>NPAAA clade</taxon>
        <taxon>Hologalegina</taxon>
        <taxon>IRL clade</taxon>
        <taxon>Trifolieae</taxon>
        <taxon>Medicago</taxon>
    </lineage>
</organism>
<dbReference type="PANTHER" id="PTHR11246">
    <property type="entry name" value="PRE-MRNA SPLICING FACTOR"/>
    <property type="match status" value="1"/>
</dbReference>
<evidence type="ECO:0000313" key="2">
    <source>
        <dbReference type="EMBL" id="RHN65871.1"/>
    </source>
</evidence>
<dbReference type="InterPro" id="IPR003107">
    <property type="entry name" value="HAT"/>
</dbReference>
<gene>
    <name evidence="2" type="ORF">MtrunA17_Chr3g0084641</name>
</gene>
<dbReference type="SUPFAM" id="SSF48452">
    <property type="entry name" value="TPR-like"/>
    <property type="match status" value="2"/>
</dbReference>
<dbReference type="GO" id="GO:0000398">
    <property type="term" value="P:mRNA splicing, via spliceosome"/>
    <property type="evidence" value="ECO:0007669"/>
    <property type="project" value="InterPro"/>
</dbReference>
<dbReference type="InterPro" id="IPR029071">
    <property type="entry name" value="Ubiquitin-like_domsf"/>
</dbReference>
<dbReference type="AlphaFoldDB" id="A0A396IM24"/>
<dbReference type="Gene3D" id="1.25.40.10">
    <property type="entry name" value="Tetratricopeptide repeat domain"/>
    <property type="match status" value="2"/>
</dbReference>
<protein>
    <submittedName>
        <fullName evidence="2">Putative tetratricopeptide-like helical domain, pre-mRNA-processing factor 6/Prp1/STA1</fullName>
    </submittedName>
</protein>
<dbReference type="Proteomes" id="UP000265566">
    <property type="component" value="Chromosome 3"/>
</dbReference>
<comment type="caution">
    <text evidence="2">The sequence shown here is derived from an EMBL/GenBank/DDBJ whole genome shotgun (WGS) entry which is preliminary data.</text>
</comment>
<dbReference type="InterPro" id="IPR011990">
    <property type="entry name" value="TPR-like_helical_dom_sf"/>
</dbReference>